<keyword evidence="6" id="KW-1185">Reference proteome</keyword>
<accession>E0UPV9</accession>
<dbReference type="STRING" id="563040.Saut_1724"/>
<dbReference type="Proteomes" id="UP000007803">
    <property type="component" value="Chromosome"/>
</dbReference>
<dbReference type="Pfam" id="PF13531">
    <property type="entry name" value="SBP_bac_11"/>
    <property type="match status" value="1"/>
</dbReference>
<keyword evidence="3" id="KW-0732">Signal</keyword>
<evidence type="ECO:0000313" key="5">
    <source>
        <dbReference type="EMBL" id="ADN09768.1"/>
    </source>
</evidence>
<dbReference type="Gene3D" id="3.40.190.10">
    <property type="entry name" value="Periplasmic binding protein-like II"/>
    <property type="match status" value="2"/>
</dbReference>
<dbReference type="AlphaFoldDB" id="E0UPV9"/>
<evidence type="ECO:0000313" key="6">
    <source>
        <dbReference type="Proteomes" id="UP000007803"/>
    </source>
</evidence>
<sequence>MKSYKKLPILLLILFFYNPLFAGQQYERSAIIFAAGNLKFVFPKIIEEFYAKYPTATVHIQYGSSGDLADAIINENRNYDIFFSADTDYPAQVYATNKSETKPKKYARGILILVTPHNPLLQKERIRALKNKNIPYITIANKSFAPYGKATLEALKNSKYYENLKNKIRYSSDVATVINNVTWEGDAGFLSKSVVHMLPKGHNRRGYDWIEVNKNLYHPIIQAYVISKEGLKNNNAMQFLKFLESSQGQKILRDYGYTNITPDE</sequence>
<feature type="binding site" evidence="4">
    <location>
        <position position="65"/>
    </location>
    <ligand>
        <name>molybdate</name>
        <dbReference type="ChEBI" id="CHEBI:36264"/>
    </ligand>
</feature>
<dbReference type="GO" id="GO:0030973">
    <property type="term" value="F:molybdate ion binding"/>
    <property type="evidence" value="ECO:0007669"/>
    <property type="project" value="TreeGrafter"/>
</dbReference>
<dbReference type="eggNOG" id="COG0725">
    <property type="taxonomic scope" value="Bacteria"/>
</dbReference>
<dbReference type="InterPro" id="IPR005950">
    <property type="entry name" value="ModA"/>
</dbReference>
<gene>
    <name evidence="5" type="ordered locus">Saut_1724</name>
</gene>
<evidence type="ECO:0000256" key="1">
    <source>
        <dbReference type="ARBA" id="ARBA00009175"/>
    </source>
</evidence>
<protein>
    <submittedName>
        <fullName evidence="5">Molybdenum ABC transporter, periplasmic molybdate-binding protein</fullName>
    </submittedName>
</protein>
<evidence type="ECO:0000256" key="2">
    <source>
        <dbReference type="ARBA" id="ARBA00022723"/>
    </source>
</evidence>
<dbReference type="RefSeq" id="WP_013327521.1">
    <property type="nucleotide sequence ID" value="NC_014506.1"/>
</dbReference>
<organism evidence="5 6">
    <name type="scientific">Sulfurimonas autotrophica (strain ATCC BAA-671 / DSM 16294 / JCM 11897 / OK10)</name>
    <dbReference type="NCBI Taxonomy" id="563040"/>
    <lineage>
        <taxon>Bacteria</taxon>
        <taxon>Pseudomonadati</taxon>
        <taxon>Campylobacterota</taxon>
        <taxon>Epsilonproteobacteria</taxon>
        <taxon>Campylobacterales</taxon>
        <taxon>Sulfurimonadaceae</taxon>
        <taxon>Sulfurimonas</taxon>
    </lineage>
</organism>
<evidence type="ECO:0000256" key="3">
    <source>
        <dbReference type="ARBA" id="ARBA00022729"/>
    </source>
</evidence>
<dbReference type="EMBL" id="CP002205">
    <property type="protein sequence ID" value="ADN09768.1"/>
    <property type="molecule type" value="Genomic_DNA"/>
</dbReference>
<feature type="binding site" evidence="4">
    <location>
        <position position="174"/>
    </location>
    <ligand>
        <name>molybdate</name>
        <dbReference type="ChEBI" id="CHEBI:36264"/>
    </ligand>
</feature>
<keyword evidence="4" id="KW-0500">Molybdenum</keyword>
<dbReference type="KEGG" id="sua:Saut_1724"/>
<name>E0UPV9_SULAO</name>
<proteinExistence type="inferred from homology"/>
<dbReference type="InterPro" id="IPR050682">
    <property type="entry name" value="ModA/WtpA"/>
</dbReference>
<keyword evidence="2 4" id="KW-0479">Metal-binding</keyword>
<dbReference type="GO" id="GO:0015689">
    <property type="term" value="P:molybdate ion transport"/>
    <property type="evidence" value="ECO:0007669"/>
    <property type="project" value="InterPro"/>
</dbReference>
<dbReference type="HOGENOM" id="CLU_065520_1_0_7"/>
<dbReference type="PANTHER" id="PTHR30632">
    <property type="entry name" value="MOLYBDATE-BINDING PERIPLASMIC PROTEIN"/>
    <property type="match status" value="1"/>
</dbReference>
<dbReference type="OrthoDB" id="9785015at2"/>
<dbReference type="PANTHER" id="PTHR30632:SF14">
    <property type="entry name" value="TUNGSTATE_MOLYBDATE_CHROMATE-BINDING PROTEIN MODA"/>
    <property type="match status" value="1"/>
</dbReference>
<dbReference type="GO" id="GO:0046872">
    <property type="term" value="F:metal ion binding"/>
    <property type="evidence" value="ECO:0007669"/>
    <property type="project" value="UniProtKB-KW"/>
</dbReference>
<reference evidence="6" key="1">
    <citation type="journal article" date="2010" name="Stand. Genomic Sci.">
        <title>Complete genome sequence of Sulfurimonas autotrophica type strain (OK10).</title>
        <authorList>
            <person name="Sikorski J."/>
            <person name="Munk C."/>
            <person name="Lapidus A."/>
            <person name="Djao O."/>
            <person name="Lucas S."/>
            <person name="Glavina Del Rio T."/>
            <person name="Nolan M."/>
            <person name="Tice H."/>
            <person name="Han C."/>
            <person name="Cheng J."/>
            <person name="Tapia R."/>
            <person name="Goodwin L."/>
            <person name="Pitluck S."/>
            <person name="Liolios K."/>
            <person name="Ivanova N."/>
            <person name="Mavromatis K."/>
            <person name="Mikhailova N."/>
            <person name="Pati A."/>
            <person name="Sims D."/>
            <person name="Meincke L."/>
            <person name="Brettin T."/>
            <person name="Detter J."/>
            <person name="Chen A."/>
            <person name="Palaniappan K."/>
            <person name="Land M."/>
            <person name="Hauser L."/>
            <person name="Chang Y."/>
            <person name="Jeffries C."/>
            <person name="Rohde M."/>
            <person name="Lang E."/>
            <person name="Spring S."/>
            <person name="Goker M."/>
            <person name="Woyke T."/>
            <person name="Bristow J."/>
            <person name="Eisen J."/>
            <person name="Markowitz V."/>
            <person name="Hugenholtz P."/>
            <person name="Kyrpides N."/>
            <person name="Klenk H."/>
        </authorList>
    </citation>
    <scope>NUCLEOTIDE SEQUENCE [LARGE SCALE GENOMIC DNA]</scope>
    <source>
        <strain evidence="6">ATCC BAA-671 / DSM 16294 / JCM 11897 / OK10</strain>
    </source>
</reference>
<evidence type="ECO:0000256" key="4">
    <source>
        <dbReference type="PIRSR" id="PIRSR004846-1"/>
    </source>
</evidence>
<dbReference type="NCBIfam" id="TIGR01256">
    <property type="entry name" value="modA"/>
    <property type="match status" value="1"/>
</dbReference>
<dbReference type="SUPFAM" id="SSF53850">
    <property type="entry name" value="Periplasmic binding protein-like II"/>
    <property type="match status" value="1"/>
</dbReference>
<dbReference type="PIRSF" id="PIRSF004846">
    <property type="entry name" value="ModA"/>
    <property type="match status" value="1"/>
</dbReference>
<comment type="similarity">
    <text evidence="1">Belongs to the bacterial solute-binding protein ModA family.</text>
</comment>